<gene>
    <name evidence="8" type="ORF">SAMN06297387_12348</name>
</gene>
<dbReference type="Pfam" id="PF04542">
    <property type="entry name" value="Sigma70_r2"/>
    <property type="match status" value="1"/>
</dbReference>
<dbReference type="Gene3D" id="1.10.1740.10">
    <property type="match status" value="1"/>
</dbReference>
<keyword evidence="3" id="KW-0731">Sigma factor</keyword>
<dbReference type="InterPro" id="IPR013249">
    <property type="entry name" value="RNA_pol_sigma70_r4_t2"/>
</dbReference>
<dbReference type="Proteomes" id="UP000219072">
    <property type="component" value="Unassembled WGS sequence"/>
</dbReference>
<dbReference type="SUPFAM" id="SSF88946">
    <property type="entry name" value="Sigma2 domain of RNA polymerase sigma factors"/>
    <property type="match status" value="1"/>
</dbReference>
<evidence type="ECO:0000256" key="2">
    <source>
        <dbReference type="ARBA" id="ARBA00023015"/>
    </source>
</evidence>
<evidence type="ECO:0000313" key="9">
    <source>
        <dbReference type="Proteomes" id="UP000219072"/>
    </source>
</evidence>
<keyword evidence="5" id="KW-0804">Transcription</keyword>
<protein>
    <submittedName>
        <fullName evidence="8">RNA polymerase sigma-70 factor, sigma-E family</fullName>
    </submittedName>
</protein>
<evidence type="ECO:0000256" key="3">
    <source>
        <dbReference type="ARBA" id="ARBA00023082"/>
    </source>
</evidence>
<dbReference type="InterPro" id="IPR039425">
    <property type="entry name" value="RNA_pol_sigma-70-like"/>
</dbReference>
<evidence type="ECO:0000256" key="4">
    <source>
        <dbReference type="ARBA" id="ARBA00023125"/>
    </source>
</evidence>
<feature type="domain" description="RNA polymerase sigma factor 70 region 4 type 2" evidence="7">
    <location>
        <begin position="107"/>
        <end position="158"/>
    </location>
</feature>
<proteinExistence type="inferred from homology"/>
<evidence type="ECO:0000256" key="1">
    <source>
        <dbReference type="ARBA" id="ARBA00010641"/>
    </source>
</evidence>
<dbReference type="EMBL" id="OCNE01000023">
    <property type="protein sequence ID" value="SOD65785.1"/>
    <property type="molecule type" value="Genomic_DNA"/>
</dbReference>
<dbReference type="OrthoDB" id="3678480at2"/>
<organism evidence="8 9">
    <name type="scientific">Streptomyces zhaozhouensis</name>
    <dbReference type="NCBI Taxonomy" id="1300267"/>
    <lineage>
        <taxon>Bacteria</taxon>
        <taxon>Bacillati</taxon>
        <taxon>Actinomycetota</taxon>
        <taxon>Actinomycetes</taxon>
        <taxon>Kitasatosporales</taxon>
        <taxon>Streptomycetaceae</taxon>
        <taxon>Streptomyces</taxon>
    </lineage>
</organism>
<keyword evidence="4" id="KW-0238">DNA-binding</keyword>
<dbReference type="InterPro" id="IPR013325">
    <property type="entry name" value="RNA_pol_sigma_r2"/>
</dbReference>
<dbReference type="NCBIfam" id="TIGR02937">
    <property type="entry name" value="sigma70-ECF"/>
    <property type="match status" value="1"/>
</dbReference>
<evidence type="ECO:0000256" key="5">
    <source>
        <dbReference type="ARBA" id="ARBA00023163"/>
    </source>
</evidence>
<dbReference type="InterPro" id="IPR014325">
    <property type="entry name" value="RNA_pol_sigma-E_actinobac"/>
</dbReference>
<dbReference type="Pfam" id="PF08281">
    <property type="entry name" value="Sigma70_r4_2"/>
    <property type="match status" value="1"/>
</dbReference>
<dbReference type="InterPro" id="IPR036388">
    <property type="entry name" value="WH-like_DNA-bd_sf"/>
</dbReference>
<keyword evidence="2" id="KW-0805">Transcription regulation</keyword>
<dbReference type="GO" id="GO:0006352">
    <property type="term" value="P:DNA-templated transcription initiation"/>
    <property type="evidence" value="ECO:0007669"/>
    <property type="project" value="InterPro"/>
</dbReference>
<comment type="similarity">
    <text evidence="1">Belongs to the sigma-70 factor family. ECF subfamily.</text>
</comment>
<reference evidence="8 9" key="1">
    <citation type="submission" date="2017-09" db="EMBL/GenBank/DDBJ databases">
        <authorList>
            <person name="Ehlers B."/>
            <person name="Leendertz F.H."/>
        </authorList>
    </citation>
    <scope>NUCLEOTIDE SEQUENCE [LARGE SCALE GENOMIC DNA]</scope>
    <source>
        <strain evidence="8 9">CGMCC 4.7095</strain>
    </source>
</reference>
<dbReference type="SUPFAM" id="SSF88659">
    <property type="entry name" value="Sigma3 and sigma4 domains of RNA polymerase sigma factors"/>
    <property type="match status" value="1"/>
</dbReference>
<dbReference type="PANTHER" id="PTHR43133:SF50">
    <property type="entry name" value="ECF RNA POLYMERASE SIGMA FACTOR SIGM"/>
    <property type="match status" value="1"/>
</dbReference>
<evidence type="ECO:0000313" key="8">
    <source>
        <dbReference type="EMBL" id="SOD65785.1"/>
    </source>
</evidence>
<accession>A0A286E4F4</accession>
<dbReference type="InterPro" id="IPR013324">
    <property type="entry name" value="RNA_pol_sigma_r3/r4-like"/>
</dbReference>
<dbReference type="PANTHER" id="PTHR43133">
    <property type="entry name" value="RNA POLYMERASE ECF-TYPE SIGMA FACTO"/>
    <property type="match status" value="1"/>
</dbReference>
<dbReference type="GO" id="GO:0003677">
    <property type="term" value="F:DNA binding"/>
    <property type="evidence" value="ECO:0007669"/>
    <property type="project" value="UniProtKB-KW"/>
</dbReference>
<dbReference type="Gene3D" id="1.10.10.10">
    <property type="entry name" value="Winged helix-like DNA-binding domain superfamily/Winged helix DNA-binding domain"/>
    <property type="match status" value="1"/>
</dbReference>
<feature type="domain" description="RNA polymerase sigma-70 region 2" evidence="6">
    <location>
        <begin position="21"/>
        <end position="79"/>
    </location>
</feature>
<sequence>MTRTSEAHEAEFRSFAVSRWPRMLRTAYLLTGHHHDAEDLVQVALAKSYAQWHRVAQANDPDAYAWRIMINAHRDRVRGLRVFEWLTTRFPERSDRDRTEQVLARDVLAHALRRLPARQRAAVVLRYVEDRTETEVATLLGVRLGTVRSRAARGLEKLRADPAVRVLRPEGSRR</sequence>
<dbReference type="InterPro" id="IPR007627">
    <property type="entry name" value="RNA_pol_sigma70_r2"/>
</dbReference>
<dbReference type="AlphaFoldDB" id="A0A286E4F4"/>
<dbReference type="CDD" id="cd06171">
    <property type="entry name" value="Sigma70_r4"/>
    <property type="match status" value="1"/>
</dbReference>
<dbReference type="NCBIfam" id="TIGR02983">
    <property type="entry name" value="SigE-fam_strep"/>
    <property type="match status" value="1"/>
</dbReference>
<name>A0A286E4F4_9ACTN</name>
<keyword evidence="9" id="KW-1185">Reference proteome</keyword>
<dbReference type="GO" id="GO:0016987">
    <property type="term" value="F:sigma factor activity"/>
    <property type="evidence" value="ECO:0007669"/>
    <property type="project" value="UniProtKB-KW"/>
</dbReference>
<dbReference type="InterPro" id="IPR014284">
    <property type="entry name" value="RNA_pol_sigma-70_dom"/>
</dbReference>
<evidence type="ECO:0000259" key="7">
    <source>
        <dbReference type="Pfam" id="PF08281"/>
    </source>
</evidence>
<evidence type="ECO:0000259" key="6">
    <source>
        <dbReference type="Pfam" id="PF04542"/>
    </source>
</evidence>